<evidence type="ECO:0000313" key="2">
    <source>
        <dbReference type="EMBL" id="ELP67717.1"/>
    </source>
</evidence>
<proteinExistence type="predicted"/>
<organism evidence="2 3">
    <name type="scientific">Streptomyces turgidiscabies (strain Car8)</name>
    <dbReference type="NCBI Taxonomy" id="698760"/>
    <lineage>
        <taxon>Bacteria</taxon>
        <taxon>Bacillati</taxon>
        <taxon>Actinomycetota</taxon>
        <taxon>Actinomycetes</taxon>
        <taxon>Kitasatosporales</taxon>
        <taxon>Streptomycetaceae</taxon>
        <taxon>Streptomyces</taxon>
    </lineage>
</organism>
<evidence type="ECO:0000256" key="1">
    <source>
        <dbReference type="SAM" id="MobiDB-lite"/>
    </source>
</evidence>
<dbReference type="EMBL" id="AEJB01000272">
    <property type="protein sequence ID" value="ELP67717.1"/>
    <property type="molecule type" value="Genomic_DNA"/>
</dbReference>
<evidence type="ECO:0000313" key="3">
    <source>
        <dbReference type="Proteomes" id="UP000010931"/>
    </source>
</evidence>
<dbReference type="Proteomes" id="UP000010931">
    <property type="component" value="Unassembled WGS sequence"/>
</dbReference>
<reference evidence="2 3" key="1">
    <citation type="journal article" date="2011" name="Plasmid">
        <title>Streptomyces turgidiscabies Car8 contains a modular pathogenicity island that shares virulence genes with other actinobacterial plant pathogens.</title>
        <authorList>
            <person name="Huguet-Tapia J.C."/>
            <person name="Badger J.H."/>
            <person name="Loria R."/>
            <person name="Pettis G.S."/>
        </authorList>
    </citation>
    <scope>NUCLEOTIDE SEQUENCE [LARGE SCALE GENOMIC DNA]</scope>
    <source>
        <strain evidence="2 3">Car8</strain>
    </source>
</reference>
<name>L7F908_STRT8</name>
<sequence>MNNPSRSPRTEEAEPNDPAATEATDIETTARVLAALHRSAEDTVTRVIGLYEQWVKAGTPALGTSMARWWDRRLVELHDAIQGPAEQPARTTVKNQPTSEEQ</sequence>
<keyword evidence="3" id="KW-1185">Reference proteome</keyword>
<gene>
    <name evidence="2" type="ORF">STRTUCAR8_08596</name>
</gene>
<comment type="caution">
    <text evidence="2">The sequence shown here is derived from an EMBL/GenBank/DDBJ whole genome shotgun (WGS) entry which is preliminary data.</text>
</comment>
<protein>
    <submittedName>
        <fullName evidence="2">Uncharacterized protein</fullName>
    </submittedName>
</protein>
<feature type="region of interest" description="Disordered" evidence="1">
    <location>
        <begin position="81"/>
        <end position="102"/>
    </location>
</feature>
<feature type="compositionally biased region" description="Polar residues" evidence="1">
    <location>
        <begin position="89"/>
        <end position="102"/>
    </location>
</feature>
<dbReference type="PATRIC" id="fig|698760.3.peg.3610"/>
<dbReference type="RefSeq" id="WP_006377247.1">
    <property type="nucleotide sequence ID" value="NZ_AEJB01000272.1"/>
</dbReference>
<dbReference type="AlphaFoldDB" id="L7F908"/>
<accession>L7F908</accession>
<feature type="region of interest" description="Disordered" evidence="1">
    <location>
        <begin position="1"/>
        <end position="25"/>
    </location>
</feature>